<comment type="caution">
    <text evidence="1">The sequence shown here is derived from an EMBL/GenBank/DDBJ whole genome shotgun (WGS) entry which is preliminary data.</text>
</comment>
<dbReference type="GO" id="GO:0043023">
    <property type="term" value="F:ribosomal large subunit binding"/>
    <property type="evidence" value="ECO:0007669"/>
    <property type="project" value="TreeGrafter"/>
</dbReference>
<dbReference type="GO" id="GO:0072344">
    <property type="term" value="P:rescue of stalled ribosome"/>
    <property type="evidence" value="ECO:0007669"/>
    <property type="project" value="TreeGrafter"/>
</dbReference>
<gene>
    <name evidence="1" type="ORF">B8W98_12505</name>
</gene>
<dbReference type="GO" id="GO:0000049">
    <property type="term" value="F:tRNA binding"/>
    <property type="evidence" value="ECO:0007669"/>
    <property type="project" value="TreeGrafter"/>
</dbReference>
<feature type="non-terminal residue" evidence="1">
    <location>
        <position position="1"/>
    </location>
</feature>
<evidence type="ECO:0000313" key="2">
    <source>
        <dbReference type="Proteomes" id="UP000216802"/>
    </source>
</evidence>
<dbReference type="Pfam" id="PF05833">
    <property type="entry name" value="NFACT_N"/>
    <property type="match status" value="1"/>
</dbReference>
<evidence type="ECO:0000313" key="1">
    <source>
        <dbReference type="EMBL" id="PAK73107.1"/>
    </source>
</evidence>
<dbReference type="RefSeq" id="WP_179286996.1">
    <property type="nucleotide sequence ID" value="NZ_NCXI01000318.1"/>
</dbReference>
<dbReference type="AlphaFoldDB" id="A0A269XIC9"/>
<name>A0A269XIC9_9LACO</name>
<dbReference type="PANTHER" id="PTHR15239">
    <property type="entry name" value="NUCLEAR EXPORT MEDIATOR FACTOR NEMF"/>
    <property type="match status" value="1"/>
</dbReference>
<organism evidence="1 2">
    <name type="scientific">Lentilactobacillus parakefiri</name>
    <dbReference type="NCBI Taxonomy" id="152332"/>
    <lineage>
        <taxon>Bacteria</taxon>
        <taxon>Bacillati</taxon>
        <taxon>Bacillota</taxon>
        <taxon>Bacilli</taxon>
        <taxon>Lactobacillales</taxon>
        <taxon>Lactobacillaceae</taxon>
        <taxon>Lentilactobacillus</taxon>
    </lineage>
</organism>
<dbReference type="InterPro" id="IPR051608">
    <property type="entry name" value="RQC_Subunit_NEMF"/>
</dbReference>
<proteinExistence type="predicted"/>
<dbReference type="Gene3D" id="2.30.310.10">
    <property type="entry name" value="ibrinogen binding protein from staphylococcus aureus domain"/>
    <property type="match status" value="1"/>
</dbReference>
<sequence length="115" mass="13294">RKHLEGGFIQNIRQVGNDRRVEIDVQSKDEIGDTMYRTIILEIMGKHSNLILVDENRKIIEGFKHLTPNTNQYRTVMPGFEYEAPPSQNKLNPYEVSGQEALKYIDFNSGKISKQ</sequence>
<dbReference type="EMBL" id="NCXI01000318">
    <property type="protein sequence ID" value="PAK73107.1"/>
    <property type="molecule type" value="Genomic_DNA"/>
</dbReference>
<dbReference type="PANTHER" id="PTHR15239:SF6">
    <property type="entry name" value="RIBOSOME QUALITY CONTROL COMPLEX SUBUNIT NEMF"/>
    <property type="match status" value="1"/>
</dbReference>
<protein>
    <submittedName>
        <fullName evidence="1">Uncharacterized protein</fullName>
    </submittedName>
</protein>
<feature type="non-terminal residue" evidence="1">
    <location>
        <position position="115"/>
    </location>
</feature>
<reference evidence="1 2" key="1">
    <citation type="submission" date="2017-04" db="EMBL/GenBank/DDBJ databases">
        <title>Kefir bacterial isolates.</title>
        <authorList>
            <person name="Kim Y."/>
            <person name="Blasche S."/>
            <person name="Patil K.R."/>
        </authorList>
    </citation>
    <scope>NUCLEOTIDE SEQUENCE [LARGE SCALE GENOMIC DNA]</scope>
    <source>
        <strain evidence="1 2">OG2</strain>
    </source>
</reference>
<dbReference type="Gene3D" id="1.10.8.50">
    <property type="match status" value="1"/>
</dbReference>
<dbReference type="GO" id="GO:1990112">
    <property type="term" value="C:RQC complex"/>
    <property type="evidence" value="ECO:0007669"/>
    <property type="project" value="TreeGrafter"/>
</dbReference>
<dbReference type="Proteomes" id="UP000216802">
    <property type="component" value="Unassembled WGS sequence"/>
</dbReference>
<accession>A0A269XIC9</accession>